<keyword evidence="2" id="KW-1185">Reference proteome</keyword>
<proteinExistence type="predicted"/>
<name>A0A5B7CW89_PORTR</name>
<accession>A0A5B7CW89</accession>
<protein>
    <submittedName>
        <fullName evidence="1">Uncharacterized protein</fullName>
    </submittedName>
</protein>
<dbReference type="Proteomes" id="UP000324222">
    <property type="component" value="Unassembled WGS sequence"/>
</dbReference>
<dbReference type="AlphaFoldDB" id="A0A5B7CW89"/>
<evidence type="ECO:0000313" key="1">
    <source>
        <dbReference type="EMBL" id="MPC13650.1"/>
    </source>
</evidence>
<reference evidence="1 2" key="1">
    <citation type="submission" date="2019-05" db="EMBL/GenBank/DDBJ databases">
        <title>Another draft genome of Portunus trituberculatus and its Hox gene families provides insights of decapod evolution.</title>
        <authorList>
            <person name="Jeong J.-H."/>
            <person name="Song I."/>
            <person name="Kim S."/>
            <person name="Choi T."/>
            <person name="Kim D."/>
            <person name="Ryu S."/>
            <person name="Kim W."/>
        </authorList>
    </citation>
    <scope>NUCLEOTIDE SEQUENCE [LARGE SCALE GENOMIC DNA]</scope>
    <source>
        <tissue evidence="1">Muscle</tissue>
    </source>
</reference>
<gene>
    <name evidence="1" type="ORF">E2C01_006392</name>
</gene>
<sequence length="72" mass="7924">MKEYGKLYYTTHENISFILFCSTELMLLHDLYVLVLDGLQFIDPGLGMVKAVHGHLEGLLGVVAGPLVCLAC</sequence>
<evidence type="ECO:0000313" key="2">
    <source>
        <dbReference type="Proteomes" id="UP000324222"/>
    </source>
</evidence>
<comment type="caution">
    <text evidence="1">The sequence shown here is derived from an EMBL/GenBank/DDBJ whole genome shotgun (WGS) entry which is preliminary data.</text>
</comment>
<dbReference type="EMBL" id="VSRR010000297">
    <property type="protein sequence ID" value="MPC13650.1"/>
    <property type="molecule type" value="Genomic_DNA"/>
</dbReference>
<organism evidence="1 2">
    <name type="scientific">Portunus trituberculatus</name>
    <name type="common">Swimming crab</name>
    <name type="synonym">Neptunus trituberculatus</name>
    <dbReference type="NCBI Taxonomy" id="210409"/>
    <lineage>
        <taxon>Eukaryota</taxon>
        <taxon>Metazoa</taxon>
        <taxon>Ecdysozoa</taxon>
        <taxon>Arthropoda</taxon>
        <taxon>Crustacea</taxon>
        <taxon>Multicrustacea</taxon>
        <taxon>Malacostraca</taxon>
        <taxon>Eumalacostraca</taxon>
        <taxon>Eucarida</taxon>
        <taxon>Decapoda</taxon>
        <taxon>Pleocyemata</taxon>
        <taxon>Brachyura</taxon>
        <taxon>Eubrachyura</taxon>
        <taxon>Portunoidea</taxon>
        <taxon>Portunidae</taxon>
        <taxon>Portuninae</taxon>
        <taxon>Portunus</taxon>
    </lineage>
</organism>